<sequence>MKESEKSLEPVSSPDLAFESALDDDADELAHLGYKQEFKREWSFWSTFSFALSMSGLIGSIGITYSYPIVAGGPAAAVWCWFAGMIGCLCIAYSVAELISCFPTSGGMYYTLAHLVPKKYVPIACWVDGWLYLLGCITSTASGDFGCAQIIMATASMASDFKFVPTRAQTTGCAIAVMISHALFNSLPSGTQSKITKWYCVINLGTTVAAIIHLLVACPKINTASYTFTHVEANTGWSATGWSFLFGFLNVSWVMTSYDGTARISEETKQAAYLVPLAIASALTVTALAGWVVVIVFTLVAGTDMNALIDSPSGMPIVQVFYNAVGKRAATAYLSLMIVIIWFGGCVGVCALSRTYWSFARDRGLPFAKFWTKLDKRTGVPVRTVWLITITNILLSLINIGSTVAMEAVFSVCAIATDWSYVVCIAAYLVNADRFQIPRGPFNFGRFSKFINLYAIIWTIFVSIVFVFPNYMPVDKENMNYTVVMVGFAFFGAGGWWVLGARKFYKGPVSNVDEIEGVVIADNREKIRGEGDFHHRRRHSSSKKHPDAQVEDGLFQGTTNN</sequence>
<dbReference type="Gene3D" id="1.20.1740.10">
    <property type="entry name" value="Amino acid/polyamine transporter I"/>
    <property type="match status" value="1"/>
</dbReference>
<dbReference type="GO" id="GO:0022857">
    <property type="term" value="F:transmembrane transporter activity"/>
    <property type="evidence" value="ECO:0007669"/>
    <property type="project" value="InterPro"/>
</dbReference>
<accession>A0A060TJ88</accession>
<feature type="transmembrane region" description="Helical" evidence="7">
    <location>
        <begin position="198"/>
        <end position="216"/>
    </location>
</feature>
<keyword evidence="3 7" id="KW-0812">Transmembrane</keyword>
<feature type="transmembrane region" description="Helical" evidence="7">
    <location>
        <begin position="408"/>
        <end position="430"/>
    </location>
</feature>
<dbReference type="PIRSF" id="PIRSF006060">
    <property type="entry name" value="AA_transporter"/>
    <property type="match status" value="1"/>
</dbReference>
<feature type="transmembrane region" description="Helical" evidence="7">
    <location>
        <begin position="76"/>
        <end position="96"/>
    </location>
</feature>
<evidence type="ECO:0000256" key="6">
    <source>
        <dbReference type="SAM" id="MobiDB-lite"/>
    </source>
</evidence>
<keyword evidence="4 7" id="KW-1133">Transmembrane helix</keyword>
<gene>
    <name evidence="8" type="ORF">GNLVRS02_ARAD1D45210g</name>
</gene>
<dbReference type="Pfam" id="PF13520">
    <property type="entry name" value="AA_permease_2"/>
    <property type="match status" value="1"/>
</dbReference>
<dbReference type="GO" id="GO:0016020">
    <property type="term" value="C:membrane"/>
    <property type="evidence" value="ECO:0007669"/>
    <property type="project" value="UniProtKB-SubCell"/>
</dbReference>
<feature type="transmembrane region" description="Helical" evidence="7">
    <location>
        <begin position="451"/>
        <end position="469"/>
    </location>
</feature>
<feature type="transmembrane region" description="Helical" evidence="7">
    <location>
        <begin position="481"/>
        <end position="499"/>
    </location>
</feature>
<feature type="transmembrane region" description="Helical" evidence="7">
    <location>
        <begin position="277"/>
        <end position="301"/>
    </location>
</feature>
<feature type="transmembrane region" description="Helical" evidence="7">
    <location>
        <begin position="380"/>
        <end position="402"/>
    </location>
</feature>
<feature type="transmembrane region" description="Helical" evidence="7">
    <location>
        <begin position="44"/>
        <end position="70"/>
    </location>
</feature>
<dbReference type="PANTHER" id="PTHR45649">
    <property type="entry name" value="AMINO-ACID PERMEASE BAT1"/>
    <property type="match status" value="1"/>
</dbReference>
<proteinExistence type="predicted"/>
<evidence type="ECO:0000256" key="2">
    <source>
        <dbReference type="ARBA" id="ARBA00022448"/>
    </source>
</evidence>
<dbReference type="PANTHER" id="PTHR45649:SF9">
    <property type="entry name" value="AMINO-ACID PERMEASE 2"/>
    <property type="match status" value="1"/>
</dbReference>
<feature type="region of interest" description="Disordered" evidence="6">
    <location>
        <begin position="531"/>
        <end position="561"/>
    </location>
</feature>
<keyword evidence="5 7" id="KW-0472">Membrane</keyword>
<feature type="compositionally biased region" description="Basic residues" evidence="6">
    <location>
        <begin position="534"/>
        <end position="543"/>
    </location>
</feature>
<keyword evidence="2" id="KW-0813">Transport</keyword>
<evidence type="ECO:0000256" key="7">
    <source>
        <dbReference type="SAM" id="Phobius"/>
    </source>
</evidence>
<dbReference type="AlphaFoldDB" id="A0A060TJ88"/>
<reference evidence="8" key="1">
    <citation type="submission" date="2014-02" db="EMBL/GenBank/DDBJ databases">
        <authorList>
            <person name="Genoscope - CEA"/>
        </authorList>
    </citation>
    <scope>NUCLEOTIDE SEQUENCE</scope>
    <source>
        <strain evidence="8">LS3</strain>
    </source>
</reference>
<evidence type="ECO:0000313" key="8">
    <source>
        <dbReference type="EMBL" id="CDP38902.1"/>
    </source>
</evidence>
<dbReference type="InterPro" id="IPR002293">
    <property type="entry name" value="AA/rel_permease1"/>
</dbReference>
<evidence type="ECO:0000256" key="3">
    <source>
        <dbReference type="ARBA" id="ARBA00022692"/>
    </source>
</evidence>
<dbReference type="EMBL" id="HG937694">
    <property type="protein sequence ID" value="CDP38902.1"/>
    <property type="molecule type" value="Genomic_DNA"/>
</dbReference>
<name>A0A060TJ88_BLAAD</name>
<evidence type="ECO:0000256" key="4">
    <source>
        <dbReference type="ARBA" id="ARBA00022989"/>
    </source>
</evidence>
<dbReference type="PhylomeDB" id="A0A060TJ88"/>
<protein>
    <submittedName>
        <fullName evidence="8">ARAD1D45210p</fullName>
    </submittedName>
</protein>
<evidence type="ECO:0000256" key="5">
    <source>
        <dbReference type="ARBA" id="ARBA00023136"/>
    </source>
</evidence>
<organism evidence="8">
    <name type="scientific">Blastobotrys adeninivorans</name>
    <name type="common">Yeast</name>
    <name type="synonym">Arxula adeninivorans</name>
    <dbReference type="NCBI Taxonomy" id="409370"/>
    <lineage>
        <taxon>Eukaryota</taxon>
        <taxon>Fungi</taxon>
        <taxon>Dikarya</taxon>
        <taxon>Ascomycota</taxon>
        <taxon>Saccharomycotina</taxon>
        <taxon>Dipodascomycetes</taxon>
        <taxon>Dipodascales</taxon>
        <taxon>Trichomonascaceae</taxon>
        <taxon>Blastobotrys</taxon>
    </lineage>
</organism>
<feature type="transmembrane region" description="Helical" evidence="7">
    <location>
        <begin position="332"/>
        <end position="359"/>
    </location>
</feature>
<reference evidence="8" key="2">
    <citation type="submission" date="2014-06" db="EMBL/GenBank/DDBJ databases">
        <title>The complete genome of Blastobotrys (Arxula) adeninivorans LS3 - a yeast of biotechnological interest.</title>
        <authorList>
            <person name="Kunze G."/>
            <person name="Gaillardin C."/>
            <person name="Czernicka M."/>
            <person name="Durrens P."/>
            <person name="Martin T."/>
            <person name="Boer E."/>
            <person name="Gabaldon T."/>
            <person name="Cruz J."/>
            <person name="Talla E."/>
            <person name="Marck C."/>
            <person name="Goffeau A."/>
            <person name="Barbe V."/>
            <person name="Baret P."/>
            <person name="Baronian K."/>
            <person name="Beier S."/>
            <person name="Bleykasten C."/>
            <person name="Bode R."/>
            <person name="Casaregola S."/>
            <person name="Despons L."/>
            <person name="Fairhead C."/>
            <person name="Giersberg M."/>
            <person name="Gierski P."/>
            <person name="Hahnel U."/>
            <person name="Hartmann A."/>
            <person name="Jankowska D."/>
            <person name="Jubin C."/>
            <person name="Jung P."/>
            <person name="Lafontaine I."/>
            <person name="Leh-Louis V."/>
            <person name="Lemaire M."/>
            <person name="Marcet-Houben M."/>
            <person name="Mascher M."/>
            <person name="Morel G."/>
            <person name="Richard G.-F."/>
            <person name="Riechen J."/>
            <person name="Sacerdot C."/>
            <person name="Sarkar A."/>
            <person name="Savel G."/>
            <person name="Schacherer J."/>
            <person name="Sherman D."/>
            <person name="Straub M.-L."/>
            <person name="Stein N."/>
            <person name="Thierry A."/>
            <person name="Trautwein-Schult A."/>
            <person name="Westhof E."/>
            <person name="Worch S."/>
            <person name="Dujon B."/>
            <person name="Souciet J.-L."/>
            <person name="Wincker P."/>
            <person name="Scholz U."/>
            <person name="Neuveglise N."/>
        </authorList>
    </citation>
    <scope>NUCLEOTIDE SEQUENCE</scope>
    <source>
        <strain evidence="8">LS3</strain>
    </source>
</reference>
<comment type="subcellular location">
    <subcellularLocation>
        <location evidence="1">Membrane</location>
        <topology evidence="1">Multi-pass membrane protein</topology>
    </subcellularLocation>
</comment>
<feature type="transmembrane region" description="Helical" evidence="7">
    <location>
        <begin position="236"/>
        <end position="256"/>
    </location>
</feature>
<evidence type="ECO:0000256" key="1">
    <source>
        <dbReference type="ARBA" id="ARBA00004141"/>
    </source>
</evidence>